<accession>A0A7S7NV01</accession>
<organism evidence="1 2">
    <name type="scientific">Paludibaculum fermentans</name>
    <dbReference type="NCBI Taxonomy" id="1473598"/>
    <lineage>
        <taxon>Bacteria</taxon>
        <taxon>Pseudomonadati</taxon>
        <taxon>Acidobacteriota</taxon>
        <taxon>Terriglobia</taxon>
        <taxon>Bryobacterales</taxon>
        <taxon>Bryobacteraceae</taxon>
        <taxon>Paludibaculum</taxon>
    </lineage>
</organism>
<gene>
    <name evidence="1" type="ORF">IRI77_10280</name>
</gene>
<evidence type="ECO:0000313" key="1">
    <source>
        <dbReference type="EMBL" id="QOY90317.1"/>
    </source>
</evidence>
<protein>
    <submittedName>
        <fullName evidence="1">Uncharacterized protein</fullName>
    </submittedName>
</protein>
<keyword evidence="2" id="KW-1185">Reference proteome</keyword>
<dbReference type="RefSeq" id="WP_194451982.1">
    <property type="nucleotide sequence ID" value="NZ_CP063849.1"/>
</dbReference>
<evidence type="ECO:0000313" key="2">
    <source>
        <dbReference type="Proteomes" id="UP000593892"/>
    </source>
</evidence>
<reference evidence="1 2" key="1">
    <citation type="submission" date="2020-10" db="EMBL/GenBank/DDBJ databases">
        <title>Complete genome sequence of Paludibaculum fermentans P105T, a facultatively anaerobic acidobacterium capable of dissimilatory Fe(III) reduction.</title>
        <authorList>
            <person name="Dedysh S.N."/>
            <person name="Beletsky A.V."/>
            <person name="Kulichevskaya I.S."/>
            <person name="Mardanov A.V."/>
            <person name="Ravin N.V."/>
        </authorList>
    </citation>
    <scope>NUCLEOTIDE SEQUENCE [LARGE SCALE GENOMIC DNA]</scope>
    <source>
        <strain evidence="1 2">P105</strain>
    </source>
</reference>
<dbReference type="KEGG" id="pfer:IRI77_10280"/>
<dbReference type="EMBL" id="CP063849">
    <property type="protein sequence ID" value="QOY90317.1"/>
    <property type="molecule type" value="Genomic_DNA"/>
</dbReference>
<proteinExistence type="predicted"/>
<sequence>MWLREICAAVIGLSLYCLSGWALQDPVSSQATSSNEQFRTLQDQLQVKSDDDLKRYTPEFRDRLTRQVKALLVRHIVDSLNHDEKDMAALRQTLSKLDPRHMGDEYSQAPYVFQTKIQGEPVVVTGFLLLRGGSGSYDTKVIVQAFRRNTSGWQCVAETGDDLDHHELLMKELPSQRAGEAWFLAYGNLTGANGRFVRIRGYSFDGEKFSTLWAPPMRISAEIEVRGGMITVHSVDEHQYYELRKPPYERVEKFLLTVQGVELLSSILKE</sequence>
<dbReference type="Proteomes" id="UP000593892">
    <property type="component" value="Chromosome"/>
</dbReference>
<dbReference type="AlphaFoldDB" id="A0A7S7NV01"/>
<name>A0A7S7NV01_PALFE</name>